<dbReference type="Proteomes" id="UP000024635">
    <property type="component" value="Unassembled WGS sequence"/>
</dbReference>
<protein>
    <submittedName>
        <fullName evidence="1">Uncharacterized protein</fullName>
    </submittedName>
</protein>
<gene>
    <name evidence="1" type="primary">Acey_s0100.g3248</name>
    <name evidence="1" type="ORF">Y032_0100g3248</name>
</gene>
<organism evidence="1 2">
    <name type="scientific">Ancylostoma ceylanicum</name>
    <dbReference type="NCBI Taxonomy" id="53326"/>
    <lineage>
        <taxon>Eukaryota</taxon>
        <taxon>Metazoa</taxon>
        <taxon>Ecdysozoa</taxon>
        <taxon>Nematoda</taxon>
        <taxon>Chromadorea</taxon>
        <taxon>Rhabditida</taxon>
        <taxon>Rhabditina</taxon>
        <taxon>Rhabditomorpha</taxon>
        <taxon>Strongyloidea</taxon>
        <taxon>Ancylostomatidae</taxon>
        <taxon>Ancylostomatinae</taxon>
        <taxon>Ancylostoma</taxon>
    </lineage>
</organism>
<sequence length="142" mass="15910">MESRSVRKQCRKAVFTQMISKQCGKISDPRLFIKGRNGVALEHVNATAGRLWQGKSNPRETSVDGFHADAHRHLFRKVKKGAGGLDEDENGGTGEIVDAQTIRVSHYMWHAGNLLQVDPVLRRSRLLICCCTTMQLFHPSVL</sequence>
<dbReference type="EMBL" id="JARK01001436">
    <property type="protein sequence ID" value="EYC02355.1"/>
    <property type="molecule type" value="Genomic_DNA"/>
</dbReference>
<dbReference type="AlphaFoldDB" id="A0A016TI47"/>
<name>A0A016TI47_9BILA</name>
<accession>A0A016TI47</accession>
<evidence type="ECO:0000313" key="1">
    <source>
        <dbReference type="EMBL" id="EYC02355.1"/>
    </source>
</evidence>
<comment type="caution">
    <text evidence="1">The sequence shown here is derived from an EMBL/GenBank/DDBJ whole genome shotgun (WGS) entry which is preliminary data.</text>
</comment>
<reference evidence="2" key="1">
    <citation type="journal article" date="2015" name="Nat. Genet.">
        <title>The genome and transcriptome of the zoonotic hookworm Ancylostoma ceylanicum identify infection-specific gene families.</title>
        <authorList>
            <person name="Schwarz E.M."/>
            <person name="Hu Y."/>
            <person name="Antoshechkin I."/>
            <person name="Miller M.M."/>
            <person name="Sternberg P.W."/>
            <person name="Aroian R.V."/>
        </authorList>
    </citation>
    <scope>NUCLEOTIDE SEQUENCE</scope>
    <source>
        <strain evidence="2">HY135</strain>
    </source>
</reference>
<keyword evidence="2" id="KW-1185">Reference proteome</keyword>
<proteinExistence type="predicted"/>
<evidence type="ECO:0000313" key="2">
    <source>
        <dbReference type="Proteomes" id="UP000024635"/>
    </source>
</evidence>